<reference evidence="1 2" key="1">
    <citation type="submission" date="2024-02" db="EMBL/GenBank/DDBJ databases">
        <title>De novo assembly and annotation of 12 fungi associated with fruit tree decline syndrome in Ontario, Canada.</title>
        <authorList>
            <person name="Sulman M."/>
            <person name="Ellouze W."/>
            <person name="Ilyukhin E."/>
        </authorList>
    </citation>
    <scope>NUCLEOTIDE SEQUENCE [LARGE SCALE GENOMIC DNA]</scope>
    <source>
        <strain evidence="1 2">M42-189</strain>
    </source>
</reference>
<dbReference type="Proteomes" id="UP001521785">
    <property type="component" value="Unassembled WGS sequence"/>
</dbReference>
<comment type="caution">
    <text evidence="1">The sequence shown here is derived from an EMBL/GenBank/DDBJ whole genome shotgun (WGS) entry which is preliminary data.</text>
</comment>
<evidence type="ECO:0000313" key="2">
    <source>
        <dbReference type="Proteomes" id="UP001521785"/>
    </source>
</evidence>
<organism evidence="1 2">
    <name type="scientific">Paraconiothyrium brasiliense</name>
    <dbReference type="NCBI Taxonomy" id="300254"/>
    <lineage>
        <taxon>Eukaryota</taxon>
        <taxon>Fungi</taxon>
        <taxon>Dikarya</taxon>
        <taxon>Ascomycota</taxon>
        <taxon>Pezizomycotina</taxon>
        <taxon>Dothideomycetes</taxon>
        <taxon>Pleosporomycetidae</taxon>
        <taxon>Pleosporales</taxon>
        <taxon>Massarineae</taxon>
        <taxon>Didymosphaeriaceae</taxon>
        <taxon>Paraconiothyrium</taxon>
    </lineage>
</organism>
<protein>
    <submittedName>
        <fullName evidence="1">Uncharacterized protein</fullName>
    </submittedName>
</protein>
<proteinExistence type="predicted"/>
<evidence type="ECO:0000313" key="1">
    <source>
        <dbReference type="EMBL" id="KAL1605026.1"/>
    </source>
</evidence>
<keyword evidence="2" id="KW-1185">Reference proteome</keyword>
<gene>
    <name evidence="1" type="ORF">SLS60_004569</name>
</gene>
<name>A0ABR3RKS5_9PLEO</name>
<sequence>MCRFPQVKHFCGHTTLINHGRSIELCDEALILVRPDLDRVPAFCTPLKDDLDNEDVILDLSEDYSWCPDCHAKQPTPACGDQSDQSWEAECLKAFNADLTQMLKGVEDVCQIIEYDCKMPAIVKAIQHPWLREMLQLNSDGFCPLGDAIIDHVHNVQRGIDKVLAKCNAGIPMHSLHIDFYATMRRYDEAWFLMDHFIQITKLLKHLPKRKDYHNEVCKEAEMCKLRLQGPQEAPQDLLYLQPGFKTPTTFGSKRDSHMQIDQCFQKLALDKKAARKDYYALALSKLLRQSDVLPFRRRAFHKRPSKYVSKKCSPPPPVKVSALSGEDRAEFGKLEVHYFRHASQKLADRCVVS</sequence>
<accession>A0ABR3RKS5</accession>
<dbReference type="EMBL" id="JAKJXO020000005">
    <property type="protein sequence ID" value="KAL1605026.1"/>
    <property type="molecule type" value="Genomic_DNA"/>
</dbReference>